<dbReference type="PANTHER" id="PTHR46558:SF15">
    <property type="entry name" value="HELIX-TURN-HELIX DOMAIN PROTEIN"/>
    <property type="match status" value="1"/>
</dbReference>
<protein>
    <submittedName>
        <fullName evidence="3">Helix-turn-helix domain-containing protein</fullName>
    </submittedName>
</protein>
<name>A0A243GHQ6_BACTF</name>
<dbReference type="PROSITE" id="PS50943">
    <property type="entry name" value="HTH_CROC1"/>
    <property type="match status" value="1"/>
</dbReference>
<dbReference type="InterPro" id="IPR001387">
    <property type="entry name" value="Cro/C1-type_HTH"/>
</dbReference>
<keyword evidence="1" id="KW-0238">DNA-binding</keyword>
<accession>A0A243GHQ6</accession>
<feature type="domain" description="HTH cro/C1-type" evidence="2">
    <location>
        <begin position="9"/>
        <end position="64"/>
    </location>
</feature>
<sequence>MMVLDTEKVKILRMNLGYSQSYVAEKIGYRNKSIYCNLELGNRQPSITKLVKLAKFLNVTTEEILKESE</sequence>
<proteinExistence type="predicted"/>
<dbReference type="InterPro" id="IPR010982">
    <property type="entry name" value="Lambda_DNA-bd_dom_sf"/>
</dbReference>
<gene>
    <name evidence="3" type="ORF">BK772_17120</name>
</gene>
<evidence type="ECO:0000256" key="1">
    <source>
        <dbReference type="ARBA" id="ARBA00023125"/>
    </source>
</evidence>
<dbReference type="SUPFAM" id="SSF47413">
    <property type="entry name" value="lambda repressor-like DNA-binding domains"/>
    <property type="match status" value="1"/>
</dbReference>
<evidence type="ECO:0000313" key="3">
    <source>
        <dbReference type="EMBL" id="OUA07184.1"/>
    </source>
</evidence>
<reference evidence="3 4" key="1">
    <citation type="submission" date="2016-10" db="EMBL/GenBank/DDBJ databases">
        <title>Comparative genomics of Bacillus thuringiensis reveals a path to pathogens against multiple invertebrate hosts.</title>
        <authorList>
            <person name="Zheng J."/>
            <person name="Gao Q."/>
            <person name="Liu H."/>
            <person name="Peng D."/>
            <person name="Ruan L."/>
            <person name="Sun M."/>
        </authorList>
    </citation>
    <scope>NUCLEOTIDE SEQUENCE [LARGE SCALE GENOMIC DNA]</scope>
    <source>
        <strain evidence="3">CTC</strain>
    </source>
</reference>
<evidence type="ECO:0000259" key="2">
    <source>
        <dbReference type="PROSITE" id="PS50943"/>
    </source>
</evidence>
<comment type="caution">
    <text evidence="3">The sequence shown here is derived from an EMBL/GenBank/DDBJ whole genome shotgun (WGS) entry which is preliminary data.</text>
</comment>
<dbReference type="Proteomes" id="UP000195030">
    <property type="component" value="Unassembled WGS sequence"/>
</dbReference>
<dbReference type="AlphaFoldDB" id="A0A243GHQ6"/>
<dbReference type="Gene3D" id="1.10.260.40">
    <property type="entry name" value="lambda repressor-like DNA-binding domains"/>
    <property type="match status" value="1"/>
</dbReference>
<dbReference type="GO" id="GO:0003677">
    <property type="term" value="F:DNA binding"/>
    <property type="evidence" value="ECO:0007669"/>
    <property type="project" value="UniProtKB-KW"/>
</dbReference>
<evidence type="ECO:0000313" key="4">
    <source>
        <dbReference type="Proteomes" id="UP000195030"/>
    </source>
</evidence>
<dbReference type="EMBL" id="NFEL01000047">
    <property type="protein sequence ID" value="OUA07184.1"/>
    <property type="molecule type" value="Genomic_DNA"/>
</dbReference>
<dbReference type="SMART" id="SM00530">
    <property type="entry name" value="HTH_XRE"/>
    <property type="match status" value="1"/>
</dbReference>
<dbReference type="PANTHER" id="PTHR46558">
    <property type="entry name" value="TRACRIPTIONAL REGULATORY PROTEIN-RELATED-RELATED"/>
    <property type="match status" value="1"/>
</dbReference>
<organism evidence="3 4">
    <name type="scientific">Bacillus thuringiensis subsp. finitimus</name>
    <dbReference type="NCBI Taxonomy" id="29337"/>
    <lineage>
        <taxon>Bacteria</taxon>
        <taxon>Bacillati</taxon>
        <taxon>Bacillota</taxon>
        <taxon>Bacilli</taxon>
        <taxon>Bacillales</taxon>
        <taxon>Bacillaceae</taxon>
        <taxon>Bacillus</taxon>
        <taxon>Bacillus cereus group</taxon>
    </lineage>
</organism>
<dbReference type="CDD" id="cd00093">
    <property type="entry name" value="HTH_XRE"/>
    <property type="match status" value="1"/>
</dbReference>
<dbReference type="Pfam" id="PF01381">
    <property type="entry name" value="HTH_3"/>
    <property type="match status" value="1"/>
</dbReference>